<evidence type="ECO:0000256" key="8">
    <source>
        <dbReference type="SAM" id="MobiDB-lite"/>
    </source>
</evidence>
<gene>
    <name evidence="9" type="ORF">E0Z10_g2917</name>
</gene>
<keyword evidence="3" id="KW-0809">Transit peptide</keyword>
<dbReference type="GO" id="GO:1990904">
    <property type="term" value="C:ribonucleoprotein complex"/>
    <property type="evidence" value="ECO:0007669"/>
    <property type="project" value="UniProtKB-KW"/>
</dbReference>
<organism evidence="9 10">
    <name type="scientific">Xylaria hypoxylon</name>
    <dbReference type="NCBI Taxonomy" id="37992"/>
    <lineage>
        <taxon>Eukaryota</taxon>
        <taxon>Fungi</taxon>
        <taxon>Dikarya</taxon>
        <taxon>Ascomycota</taxon>
        <taxon>Pezizomycotina</taxon>
        <taxon>Sordariomycetes</taxon>
        <taxon>Xylariomycetidae</taxon>
        <taxon>Xylariales</taxon>
        <taxon>Xylariaceae</taxon>
        <taxon>Xylaria</taxon>
    </lineage>
</organism>
<evidence type="ECO:0000256" key="7">
    <source>
        <dbReference type="ARBA" id="ARBA00035192"/>
    </source>
</evidence>
<evidence type="ECO:0000256" key="1">
    <source>
        <dbReference type="ARBA" id="ARBA00004173"/>
    </source>
</evidence>
<evidence type="ECO:0000313" key="9">
    <source>
        <dbReference type="EMBL" id="TGJ85844.1"/>
    </source>
</evidence>
<dbReference type="GO" id="GO:0003735">
    <property type="term" value="F:structural constituent of ribosome"/>
    <property type="evidence" value="ECO:0007669"/>
    <property type="project" value="InterPro"/>
</dbReference>
<dbReference type="Pfam" id="PF09812">
    <property type="entry name" value="MRP-L28"/>
    <property type="match status" value="1"/>
</dbReference>
<accession>A0A4Z0YPG8</accession>
<evidence type="ECO:0000256" key="2">
    <source>
        <dbReference type="ARBA" id="ARBA00009360"/>
    </source>
</evidence>
<dbReference type="GO" id="GO:0005840">
    <property type="term" value="C:ribosome"/>
    <property type="evidence" value="ECO:0007669"/>
    <property type="project" value="UniProtKB-KW"/>
</dbReference>
<dbReference type="OrthoDB" id="2098203at2759"/>
<keyword evidence="10" id="KW-1185">Reference proteome</keyword>
<dbReference type="InterPro" id="IPR042831">
    <property type="entry name" value="Ribosomal_mL40_fung"/>
</dbReference>
<keyword evidence="6" id="KW-0687">Ribonucleoprotein</keyword>
<evidence type="ECO:0000256" key="3">
    <source>
        <dbReference type="ARBA" id="ARBA00022946"/>
    </source>
</evidence>
<dbReference type="STRING" id="37992.A0A4Z0YPG8"/>
<dbReference type="EMBL" id="SKBN01000038">
    <property type="protein sequence ID" value="TGJ85844.1"/>
    <property type="molecule type" value="Genomic_DNA"/>
</dbReference>
<dbReference type="Gene3D" id="6.10.250.3440">
    <property type="match status" value="1"/>
</dbReference>
<feature type="compositionally biased region" description="Basic residues" evidence="8">
    <location>
        <begin position="73"/>
        <end position="86"/>
    </location>
</feature>
<reference evidence="9 10" key="1">
    <citation type="submission" date="2019-03" db="EMBL/GenBank/DDBJ databases">
        <title>Draft genome sequence of Xylaria hypoxylon DSM 108379, a ubiquitous saprotrophic-parasitic fungi on hardwood.</title>
        <authorList>
            <person name="Buettner E."/>
            <person name="Leonhardt S."/>
            <person name="Gebauer A.M."/>
            <person name="Liers C."/>
            <person name="Hofrichter M."/>
            <person name="Kellner H."/>
        </authorList>
    </citation>
    <scope>NUCLEOTIDE SEQUENCE [LARGE SCALE GENOMIC DNA]</scope>
    <source>
        <strain evidence="9 10">DSM 108379</strain>
    </source>
</reference>
<dbReference type="GO" id="GO:0005739">
    <property type="term" value="C:mitochondrion"/>
    <property type="evidence" value="ECO:0007669"/>
    <property type="project" value="UniProtKB-SubCell"/>
</dbReference>
<sequence>MCTPTFRSLFTRLSLTSPASPISRATTFSISSALSSLTTTAIPSASSSPTQWRQSRSFHMTTAQAKSVVPAKGSKKTGKKSKKRSGKGGEGPDPRIVNLKASMPRTVPAPLRFARNRALRHWTIHRAWMLYQRKERERQAHELERMYQSMHHACEELRNTSGPGTREEGYLYRVAMEKHGMYGHNAVPIEYARSQTETPARRAWNHEWTR</sequence>
<comment type="caution">
    <text evidence="9">The sequence shown here is derived from an EMBL/GenBank/DDBJ whole genome shotgun (WGS) entry which is preliminary data.</text>
</comment>
<dbReference type="Proteomes" id="UP000297716">
    <property type="component" value="Unassembled WGS sequence"/>
</dbReference>
<dbReference type="PANTHER" id="PTHR39150">
    <property type="entry name" value="54S RIBOSOMAL PROTEIN L28, MITOCHONDRIAL"/>
    <property type="match status" value="1"/>
</dbReference>
<comment type="similarity">
    <text evidence="2">Belongs to the mitochondrion-specific ribosomal protein mL40 family.</text>
</comment>
<dbReference type="InterPro" id="IPR019192">
    <property type="entry name" value="Ribosomal_mL40"/>
</dbReference>
<keyword evidence="4" id="KW-0689">Ribosomal protein</keyword>
<proteinExistence type="inferred from homology"/>
<keyword evidence="5" id="KW-0496">Mitochondrion</keyword>
<protein>
    <recommendedName>
        <fullName evidence="7">Large ribosomal subunit protein mL40</fullName>
    </recommendedName>
</protein>
<dbReference type="AlphaFoldDB" id="A0A4Z0YPG8"/>
<dbReference type="PANTHER" id="PTHR39150:SF1">
    <property type="entry name" value="LARGE RIBOSOMAL SUBUNIT PROTEIN ML40"/>
    <property type="match status" value="1"/>
</dbReference>
<comment type="subcellular location">
    <subcellularLocation>
        <location evidence="1">Mitochondrion</location>
    </subcellularLocation>
</comment>
<evidence type="ECO:0000256" key="5">
    <source>
        <dbReference type="ARBA" id="ARBA00023128"/>
    </source>
</evidence>
<evidence type="ECO:0000256" key="6">
    <source>
        <dbReference type="ARBA" id="ARBA00023274"/>
    </source>
</evidence>
<feature type="region of interest" description="Disordered" evidence="8">
    <location>
        <begin position="62"/>
        <end position="97"/>
    </location>
</feature>
<evidence type="ECO:0000256" key="4">
    <source>
        <dbReference type="ARBA" id="ARBA00022980"/>
    </source>
</evidence>
<name>A0A4Z0YPG8_9PEZI</name>
<evidence type="ECO:0000313" key="10">
    <source>
        <dbReference type="Proteomes" id="UP000297716"/>
    </source>
</evidence>
<dbReference type="GO" id="GO:0032543">
    <property type="term" value="P:mitochondrial translation"/>
    <property type="evidence" value="ECO:0007669"/>
    <property type="project" value="InterPro"/>
</dbReference>